<dbReference type="EMBL" id="OANS01000003">
    <property type="protein sequence ID" value="SNX28742.1"/>
    <property type="molecule type" value="Genomic_DNA"/>
</dbReference>
<keyword evidence="2 5" id="KW-0812">Transmembrane</keyword>
<evidence type="ECO:0000259" key="6">
    <source>
        <dbReference type="Pfam" id="PF06803"/>
    </source>
</evidence>
<evidence type="ECO:0000256" key="1">
    <source>
        <dbReference type="ARBA" id="ARBA00004127"/>
    </source>
</evidence>
<keyword evidence="3 5" id="KW-1133">Transmembrane helix</keyword>
<feature type="transmembrane region" description="Helical" evidence="5">
    <location>
        <begin position="65"/>
        <end position="84"/>
    </location>
</feature>
<evidence type="ECO:0000313" key="7">
    <source>
        <dbReference type="EMBL" id="SNX28742.1"/>
    </source>
</evidence>
<name>A0A240E0K8_9BURK</name>
<sequence length="131" mass="15158">MALIEKLKNWAQLLKQDVLMLWFATKNPNTPWAPKAICIFIVAYALSPIDLIPDFIPILGFVDDLLLLPILIWLAVRLIPNFILQESRIRADQWLIQNQSKPKSNLGFLIVAVIWILMVWMAYLFIKSQIS</sequence>
<feature type="domain" description="DUF1232" evidence="6">
    <location>
        <begin position="35"/>
        <end position="69"/>
    </location>
</feature>
<accession>A0A240E0K8</accession>
<dbReference type="GO" id="GO:0012505">
    <property type="term" value="C:endomembrane system"/>
    <property type="evidence" value="ECO:0007669"/>
    <property type="project" value="UniProtKB-SubCell"/>
</dbReference>
<dbReference type="InterPro" id="IPR010652">
    <property type="entry name" value="DUF1232"/>
</dbReference>
<evidence type="ECO:0000256" key="5">
    <source>
        <dbReference type="SAM" id="Phobius"/>
    </source>
</evidence>
<gene>
    <name evidence="7" type="ORF">SAMN06295945_1088</name>
</gene>
<feature type="transmembrane region" description="Helical" evidence="5">
    <location>
        <begin position="105"/>
        <end position="126"/>
    </location>
</feature>
<dbReference type="Proteomes" id="UP000218069">
    <property type="component" value="Unassembled WGS sequence"/>
</dbReference>
<dbReference type="OrthoDB" id="9804184at2"/>
<comment type="subcellular location">
    <subcellularLocation>
        <location evidence="1">Endomembrane system</location>
        <topology evidence="1">Multi-pass membrane protein</topology>
    </subcellularLocation>
</comment>
<protein>
    <recommendedName>
        <fullName evidence="6">DUF1232 domain-containing protein</fullName>
    </recommendedName>
</protein>
<keyword evidence="4 5" id="KW-0472">Membrane</keyword>
<evidence type="ECO:0000256" key="2">
    <source>
        <dbReference type="ARBA" id="ARBA00022692"/>
    </source>
</evidence>
<proteinExistence type="predicted"/>
<evidence type="ECO:0000256" key="4">
    <source>
        <dbReference type="ARBA" id="ARBA00023136"/>
    </source>
</evidence>
<keyword evidence="8" id="KW-1185">Reference proteome</keyword>
<feature type="transmembrane region" description="Helical" evidence="5">
    <location>
        <begin position="36"/>
        <end position="59"/>
    </location>
</feature>
<evidence type="ECO:0000256" key="3">
    <source>
        <dbReference type="ARBA" id="ARBA00022989"/>
    </source>
</evidence>
<reference evidence="8" key="1">
    <citation type="submission" date="2017-08" db="EMBL/GenBank/DDBJ databases">
        <authorList>
            <person name="Varghese N."/>
            <person name="Submissions S."/>
        </authorList>
    </citation>
    <scope>NUCLEOTIDE SEQUENCE [LARGE SCALE GENOMIC DNA]</scope>
    <source>
        <strain evidence="8">AP-Melu-1000-B4</strain>
    </source>
</reference>
<dbReference type="Pfam" id="PF06803">
    <property type="entry name" value="DUF1232"/>
    <property type="match status" value="1"/>
</dbReference>
<organism evidence="7 8">
    <name type="scientific">Polynucleobacter meluiroseus</name>
    <dbReference type="NCBI Taxonomy" id="1938814"/>
    <lineage>
        <taxon>Bacteria</taxon>
        <taxon>Pseudomonadati</taxon>
        <taxon>Pseudomonadota</taxon>
        <taxon>Betaproteobacteria</taxon>
        <taxon>Burkholderiales</taxon>
        <taxon>Burkholderiaceae</taxon>
        <taxon>Polynucleobacter</taxon>
    </lineage>
</organism>
<dbReference type="RefSeq" id="WP_096673123.1">
    <property type="nucleotide sequence ID" value="NZ_OANS01000003.1"/>
</dbReference>
<dbReference type="AlphaFoldDB" id="A0A240E0K8"/>
<evidence type="ECO:0000313" key="8">
    <source>
        <dbReference type="Proteomes" id="UP000218069"/>
    </source>
</evidence>